<dbReference type="SUPFAM" id="SSF47862">
    <property type="entry name" value="Saposin"/>
    <property type="match status" value="11"/>
</dbReference>
<dbReference type="Gene3D" id="1.10.225.10">
    <property type="entry name" value="Saposin-like"/>
    <property type="match status" value="11"/>
</dbReference>
<gene>
    <name evidence="11" type="primary">LOC100208544</name>
</gene>
<evidence type="ECO:0000256" key="6">
    <source>
        <dbReference type="ARBA" id="ARBA00023180"/>
    </source>
</evidence>
<evidence type="ECO:0000256" key="5">
    <source>
        <dbReference type="ARBA" id="ARBA00023157"/>
    </source>
</evidence>
<feature type="domain" description="Saposin B-type" evidence="8">
    <location>
        <begin position="864"/>
        <end position="945"/>
    </location>
</feature>
<feature type="domain" description="Saposin B-type" evidence="8">
    <location>
        <begin position="387"/>
        <end position="468"/>
    </location>
</feature>
<name>A0ABM4D3J1_HYDVU</name>
<dbReference type="InterPro" id="IPR003119">
    <property type="entry name" value="SAP_A"/>
</dbReference>
<dbReference type="PROSITE" id="PS50015">
    <property type="entry name" value="SAP_B"/>
    <property type="match status" value="11"/>
</dbReference>
<dbReference type="Pfam" id="PF03489">
    <property type="entry name" value="SapB_2"/>
    <property type="match status" value="9"/>
</dbReference>
<evidence type="ECO:0000259" key="8">
    <source>
        <dbReference type="PROSITE" id="PS50015"/>
    </source>
</evidence>
<dbReference type="PANTHER" id="PTHR11480:SF3">
    <property type="entry name" value="BCDNA.GH08312"/>
    <property type="match status" value="1"/>
</dbReference>
<evidence type="ECO:0000256" key="7">
    <source>
        <dbReference type="SAM" id="SignalP"/>
    </source>
</evidence>
<feature type="domain" description="Saposin A-type" evidence="9">
    <location>
        <begin position="16"/>
        <end position="56"/>
    </location>
</feature>
<dbReference type="InterPro" id="IPR007856">
    <property type="entry name" value="SapB_1"/>
</dbReference>
<dbReference type="SMART" id="SM00741">
    <property type="entry name" value="SapB"/>
    <property type="match status" value="11"/>
</dbReference>
<organism evidence="10 11">
    <name type="scientific">Hydra vulgaris</name>
    <name type="common">Hydra</name>
    <name type="synonym">Hydra attenuata</name>
    <dbReference type="NCBI Taxonomy" id="6087"/>
    <lineage>
        <taxon>Eukaryota</taxon>
        <taxon>Metazoa</taxon>
        <taxon>Cnidaria</taxon>
        <taxon>Hydrozoa</taxon>
        <taxon>Hydroidolina</taxon>
        <taxon>Anthoathecata</taxon>
        <taxon>Aplanulata</taxon>
        <taxon>Hydridae</taxon>
        <taxon>Hydra</taxon>
    </lineage>
</organism>
<reference evidence="11" key="1">
    <citation type="submission" date="2025-08" db="UniProtKB">
        <authorList>
            <consortium name="RefSeq"/>
        </authorList>
    </citation>
    <scope>IDENTIFICATION</scope>
</reference>
<dbReference type="RefSeq" id="XP_065668838.1">
    <property type="nucleotide sequence ID" value="XM_065812766.1"/>
</dbReference>
<feature type="domain" description="Saposin B-type" evidence="8">
    <location>
        <begin position="663"/>
        <end position="745"/>
    </location>
</feature>
<feature type="domain" description="Saposin B-type" evidence="8">
    <location>
        <begin position="59"/>
        <end position="141"/>
    </location>
</feature>
<keyword evidence="2" id="KW-0964">Secreted</keyword>
<feature type="domain" description="Saposin B-type" evidence="8">
    <location>
        <begin position="573"/>
        <end position="654"/>
    </location>
</feature>
<feature type="domain" description="Saposin B-type" evidence="8">
    <location>
        <begin position="772"/>
        <end position="854"/>
    </location>
</feature>
<feature type="domain" description="Saposin B-type" evidence="8">
    <location>
        <begin position="154"/>
        <end position="237"/>
    </location>
</feature>
<dbReference type="PROSITE" id="PS51110">
    <property type="entry name" value="SAP_A"/>
    <property type="match status" value="1"/>
</dbReference>
<dbReference type="InterPro" id="IPR051428">
    <property type="entry name" value="Sphingo_Act-Surfact_Prot"/>
</dbReference>
<keyword evidence="5" id="KW-1015">Disulfide bond</keyword>
<dbReference type="InterPro" id="IPR011001">
    <property type="entry name" value="Saposin-like"/>
</dbReference>
<dbReference type="InterPro" id="IPR008139">
    <property type="entry name" value="SaposinB_dom"/>
</dbReference>
<dbReference type="GeneID" id="100208544"/>
<keyword evidence="10" id="KW-1185">Reference proteome</keyword>
<dbReference type="PRINTS" id="PR01797">
    <property type="entry name" value="SAPOSIN"/>
</dbReference>
<evidence type="ECO:0000256" key="1">
    <source>
        <dbReference type="ARBA" id="ARBA00004613"/>
    </source>
</evidence>
<accession>A0ABM4D3J1</accession>
<evidence type="ECO:0000259" key="9">
    <source>
        <dbReference type="PROSITE" id="PS51110"/>
    </source>
</evidence>
<evidence type="ECO:0000313" key="10">
    <source>
        <dbReference type="Proteomes" id="UP001652625"/>
    </source>
</evidence>
<feature type="domain" description="Saposin B-type" evidence="8">
    <location>
        <begin position="954"/>
        <end position="1035"/>
    </location>
</feature>
<keyword evidence="6" id="KW-0325">Glycoprotein</keyword>
<feature type="domain" description="Saposin B-type" evidence="8">
    <location>
        <begin position="291"/>
        <end position="373"/>
    </location>
</feature>
<dbReference type="Proteomes" id="UP001652625">
    <property type="component" value="Chromosome 12"/>
</dbReference>
<keyword evidence="3 7" id="KW-0732">Signal</keyword>
<evidence type="ECO:0000256" key="3">
    <source>
        <dbReference type="ARBA" id="ARBA00022729"/>
    </source>
</evidence>
<evidence type="ECO:0000313" key="11">
    <source>
        <dbReference type="RefSeq" id="XP_065668838.1"/>
    </source>
</evidence>
<dbReference type="InterPro" id="IPR008138">
    <property type="entry name" value="SapB_2"/>
</dbReference>
<dbReference type="SMART" id="SM00162">
    <property type="entry name" value="SAPA"/>
    <property type="match status" value="1"/>
</dbReference>
<sequence>MKLFFGLTLISFVFSFTVENDCSLKGPSYWCQSKSTAIKCQATNYCENHVWLKGKSAKDVDLCATCKQEVNMLHAFIEKNETYVMIISFLKQECDMFPSSVRDACNGIVGVYATKIIDYIVMTTSDAQASCTQFGLCTAFMSFVDAKKDLMLDGTDYCLTCQQYVGTLHLIISNKGTKDEIISELKNSCSLVQNESYKQICTVLVDTFASKAFDWLIDYTGRPISFCTLLQLCKASFIPLVRGVPMINEFGLSMKNSDLVIDMIANVMLKAQKEVKQTQPKSVSHKNVSPKSVSCELCTMAMSSLEDILKGNETKAEVKQALEQVCGFLPASLKSECDQLVDTYSNQIVDLIVAELSDPNSICKQIGLCASKIKKVMTKTVKQDVKQGVTCELCTMVISYLENILKGNETKAEIKQTLEQVCGFLPASVKSECDQLVVSYSDEIIDLIIELADPNSICKLIGLCTSQVNKVEQIQPKGVSCELCTMAMSSLEDILKGNETKAEVKQALEQACGFLPASLKSECDQLVDTYSDEIVDLIVAELSDPNAICKQIGLCASKIKKVMTKTVKQGVKQGVTCELCTMVISYLENILKGNETKAEIKQTLEQVCGFLPASVKSECDQLVVSYSDKIIDLIIELADPNSICKLIGLCTSQVNKVKQTQPKSDSCELCTMAMSSLEDILKGNETKAEVKQALEQVCGFLPASLKSECDQLVDAYSDQIVDLVVAELSDPNAICKQIGLCTSKINKVMTKTEKQSVKQLSQVNKVKQAQPKGDSCELCTMAMSSLEDILKGNETKAEVKQALEQVCGFLPASLKSECDQLVDAYSDQIVDLIVIELSDPNAICKQIGLCASKIKKVIKQKTVDSVTCELCTMAMSSLESILKGNESKAEIKQALEQVCGLLPSSVKSECDQFVDTYSDKIVDLIIQLADPNTICKLLGLCASKIKNVNHDSSNGVTCDFCQYAMGKLDAILTDNATEAEIKQAVENLCAKFPSAVAGECKILIDRYGDMIISMLAQELKPSVICQALGLCTEKITAKFTKLKKKHFLSMRQEVKGVSCSVCEYAMGYLDKELETKNVETKIEQEIQVLCKKLPSAFSNECDALITEYGDDLIKLVVEQMEPAEVCKILKLC</sequence>
<proteinExistence type="predicted"/>
<feature type="signal peptide" evidence="7">
    <location>
        <begin position="1"/>
        <end position="15"/>
    </location>
</feature>
<dbReference type="PANTHER" id="PTHR11480">
    <property type="entry name" value="SAPOSIN-RELATED"/>
    <property type="match status" value="1"/>
</dbReference>
<keyword evidence="4" id="KW-0677">Repeat</keyword>
<dbReference type="Pfam" id="PF05184">
    <property type="entry name" value="SapB_1"/>
    <property type="match status" value="9"/>
</dbReference>
<feature type="chain" id="PRO_5045476206" evidence="7">
    <location>
        <begin position="16"/>
        <end position="1132"/>
    </location>
</feature>
<comment type="subcellular location">
    <subcellularLocation>
        <location evidence="1">Secreted</location>
    </subcellularLocation>
</comment>
<protein>
    <submittedName>
        <fullName evidence="11">Uncharacterized protein LOC100208544 isoform X7</fullName>
    </submittedName>
</protein>
<feature type="domain" description="Saposin B-type" evidence="8">
    <location>
        <begin position="477"/>
        <end position="559"/>
    </location>
</feature>
<evidence type="ECO:0000256" key="4">
    <source>
        <dbReference type="ARBA" id="ARBA00022737"/>
    </source>
</evidence>
<evidence type="ECO:0000256" key="2">
    <source>
        <dbReference type="ARBA" id="ARBA00022525"/>
    </source>
</evidence>
<feature type="domain" description="Saposin B-type" evidence="8">
    <location>
        <begin position="1055"/>
        <end position="1132"/>
    </location>
</feature>
<dbReference type="InterPro" id="IPR008373">
    <property type="entry name" value="Saposin"/>
</dbReference>
<dbReference type="Pfam" id="PF02199">
    <property type="entry name" value="SapA"/>
    <property type="match status" value="1"/>
</dbReference>